<gene>
    <name evidence="2" type="ORF">SAMN04488128_10249</name>
</gene>
<protein>
    <recommendedName>
        <fullName evidence="4">Phage Tail Collar Domain</fullName>
    </recommendedName>
</protein>
<dbReference type="SUPFAM" id="SSF88874">
    <property type="entry name" value="Receptor-binding domain of short tail fibre protein gp12"/>
    <property type="match status" value="1"/>
</dbReference>
<dbReference type="Proteomes" id="UP000190367">
    <property type="component" value="Unassembled WGS sequence"/>
</dbReference>
<organism evidence="2 3">
    <name type="scientific">Chitinophaga eiseniae</name>
    <dbReference type="NCBI Taxonomy" id="634771"/>
    <lineage>
        <taxon>Bacteria</taxon>
        <taxon>Pseudomonadati</taxon>
        <taxon>Bacteroidota</taxon>
        <taxon>Chitinophagia</taxon>
        <taxon>Chitinophagales</taxon>
        <taxon>Chitinophagaceae</taxon>
        <taxon>Chitinophaga</taxon>
    </lineage>
</organism>
<evidence type="ECO:0000313" key="3">
    <source>
        <dbReference type="Proteomes" id="UP000190367"/>
    </source>
</evidence>
<evidence type="ECO:0008006" key="4">
    <source>
        <dbReference type="Google" id="ProtNLM"/>
    </source>
</evidence>
<keyword evidence="3" id="KW-1185">Reference proteome</keyword>
<reference evidence="3" key="1">
    <citation type="submission" date="2017-02" db="EMBL/GenBank/DDBJ databases">
        <authorList>
            <person name="Varghese N."/>
            <person name="Submissions S."/>
        </authorList>
    </citation>
    <scope>NUCLEOTIDE SEQUENCE [LARGE SCALE GENOMIC DNA]</scope>
    <source>
        <strain evidence="3">DSM 22224</strain>
    </source>
</reference>
<evidence type="ECO:0000256" key="1">
    <source>
        <dbReference type="SAM" id="MobiDB-lite"/>
    </source>
</evidence>
<dbReference type="OrthoDB" id="634208at2"/>
<sequence length="340" mass="36831">METVCGTVTTQSLLLAMQQRNLVYNYDFRYYSNKVVIGNDVTYNSPDGWIYLDPGRNGKIGFDPASNTCIITKSEDNSPMRFAQALHEFPRWQSVLAGKEVTAKAILNIPSGAEVTFSLTDGTDACTMSRKGSGLTEMVVHLVINPKSTAVLLTVGCATPFARIAIYSICANVGEVALDSLPCTVQGIIGERKQYIATDNPPAEELSLCNPATELGPDFSRLNSVINGRFGTGTNKRSLLPDMRGYFSRAWDHGAGTDPDAGQRKPLGGTIKGDNVGTLEEDEFLKHDHQLLFSTDKPILTGKEGSATIINTSNTSNTKPAGGKETRPKNLAELFTIKWA</sequence>
<name>A0A1T4PXB3_9BACT</name>
<dbReference type="RefSeq" id="WP_078668646.1">
    <property type="nucleotide sequence ID" value="NZ_FUWZ01000002.1"/>
</dbReference>
<dbReference type="EMBL" id="FUWZ01000002">
    <property type="protein sequence ID" value="SJZ96153.1"/>
    <property type="molecule type" value="Genomic_DNA"/>
</dbReference>
<accession>A0A1T4PXB3</accession>
<evidence type="ECO:0000313" key="2">
    <source>
        <dbReference type="EMBL" id="SJZ96153.1"/>
    </source>
</evidence>
<dbReference type="STRING" id="634771.SAMN04488128_10249"/>
<dbReference type="AlphaFoldDB" id="A0A1T4PXB3"/>
<feature type="region of interest" description="Disordered" evidence="1">
    <location>
        <begin position="254"/>
        <end position="274"/>
    </location>
</feature>
<proteinExistence type="predicted"/>